<evidence type="ECO:0000256" key="2">
    <source>
        <dbReference type="SAM" id="SignalP"/>
    </source>
</evidence>
<keyword evidence="2" id="KW-0732">Signal</keyword>
<gene>
    <name evidence="3" type="ORF">BQ4739_LOCUS12167</name>
</gene>
<organism evidence="3 4">
    <name type="scientific">Tetradesmus obliquus</name>
    <name type="common">Green alga</name>
    <name type="synonym">Acutodesmus obliquus</name>
    <dbReference type="NCBI Taxonomy" id="3088"/>
    <lineage>
        <taxon>Eukaryota</taxon>
        <taxon>Viridiplantae</taxon>
        <taxon>Chlorophyta</taxon>
        <taxon>core chlorophytes</taxon>
        <taxon>Chlorophyceae</taxon>
        <taxon>CS clade</taxon>
        <taxon>Sphaeropleales</taxon>
        <taxon>Scenedesmaceae</taxon>
        <taxon>Tetradesmus</taxon>
    </lineage>
</organism>
<keyword evidence="4" id="KW-1185">Reference proteome</keyword>
<reference evidence="3 4" key="1">
    <citation type="submission" date="2016-10" db="EMBL/GenBank/DDBJ databases">
        <authorList>
            <person name="Cai Z."/>
        </authorList>
    </citation>
    <scope>NUCLEOTIDE SEQUENCE [LARGE SCALE GENOMIC DNA]</scope>
</reference>
<feature type="compositionally biased region" description="Low complexity" evidence="1">
    <location>
        <begin position="68"/>
        <end position="85"/>
    </location>
</feature>
<evidence type="ECO:0000256" key="1">
    <source>
        <dbReference type="SAM" id="MobiDB-lite"/>
    </source>
</evidence>
<sequence>MKQASVLLVLLCLAGSLPSICLARLLQQDSNSLGARMVTPTAAKPSAVAVDPAGATDNSNRAAVTPHASSAQDAASAGSKHSSGHASKAALLSGGLAKSATYEDALALAASDSLPLNRGRSSRVTVSGNLLTTRTGSFRGGSRSAAFRTSSQPVSTAASLYN</sequence>
<feature type="chain" id="PRO_5016632366" evidence="2">
    <location>
        <begin position="24"/>
        <end position="162"/>
    </location>
</feature>
<feature type="signal peptide" evidence="2">
    <location>
        <begin position="1"/>
        <end position="23"/>
    </location>
</feature>
<evidence type="ECO:0000313" key="3">
    <source>
        <dbReference type="EMBL" id="SZX72072.1"/>
    </source>
</evidence>
<dbReference type="AlphaFoldDB" id="A0A383W4L3"/>
<dbReference type="Proteomes" id="UP000256970">
    <property type="component" value="Unassembled WGS sequence"/>
</dbReference>
<name>A0A383W4L3_TETOB</name>
<evidence type="ECO:0000313" key="4">
    <source>
        <dbReference type="Proteomes" id="UP000256970"/>
    </source>
</evidence>
<proteinExistence type="predicted"/>
<accession>A0A383W4L3</accession>
<protein>
    <submittedName>
        <fullName evidence="3">Uncharacterized protein</fullName>
    </submittedName>
</protein>
<feature type="region of interest" description="Disordered" evidence="1">
    <location>
        <begin position="49"/>
        <end position="85"/>
    </location>
</feature>
<dbReference type="EMBL" id="FNXT01001099">
    <property type="protein sequence ID" value="SZX72072.1"/>
    <property type="molecule type" value="Genomic_DNA"/>
</dbReference>